<sequence>LSNRPEFEPCRYNVTPMSFSFIYHSPCLKIHNLAKTFLKDVKGFITNNNIFILLNLVESKKTYRIVITGLVDSMFVFLCIPKNIIDEDDGTIQDKKIICQRLKLTSQCTLNGCVKVTVVSLLLPHQRKRKNILHFFKASLSVDFRKENSYSVLIESSVQQTNLK</sequence>
<name>A0AAD7Z7X0_DIPPU</name>
<protein>
    <submittedName>
        <fullName evidence="1">Uncharacterized protein</fullName>
    </submittedName>
</protein>
<accession>A0AAD7Z7X0</accession>
<evidence type="ECO:0000313" key="2">
    <source>
        <dbReference type="Proteomes" id="UP001233999"/>
    </source>
</evidence>
<reference evidence="1" key="2">
    <citation type="submission" date="2023-05" db="EMBL/GenBank/DDBJ databases">
        <authorList>
            <person name="Fouks B."/>
        </authorList>
    </citation>
    <scope>NUCLEOTIDE SEQUENCE</scope>
    <source>
        <strain evidence="1">Stay&amp;Tobe</strain>
        <tissue evidence="1">Testes</tissue>
    </source>
</reference>
<reference evidence="1" key="1">
    <citation type="journal article" date="2023" name="IScience">
        <title>Live-bearing cockroach genome reveals convergent evolutionary mechanisms linked to viviparity in insects and beyond.</title>
        <authorList>
            <person name="Fouks B."/>
            <person name="Harrison M.C."/>
            <person name="Mikhailova A.A."/>
            <person name="Marchal E."/>
            <person name="English S."/>
            <person name="Carruthers M."/>
            <person name="Jennings E.C."/>
            <person name="Chiamaka E.L."/>
            <person name="Frigard R.A."/>
            <person name="Pippel M."/>
            <person name="Attardo G.M."/>
            <person name="Benoit J.B."/>
            <person name="Bornberg-Bauer E."/>
            <person name="Tobe S.S."/>
        </authorList>
    </citation>
    <scope>NUCLEOTIDE SEQUENCE</scope>
    <source>
        <strain evidence="1">Stay&amp;Tobe</strain>
    </source>
</reference>
<evidence type="ECO:0000313" key="1">
    <source>
        <dbReference type="EMBL" id="KAJ9575123.1"/>
    </source>
</evidence>
<dbReference type="Proteomes" id="UP001233999">
    <property type="component" value="Unassembled WGS sequence"/>
</dbReference>
<feature type="non-terminal residue" evidence="1">
    <location>
        <position position="1"/>
    </location>
</feature>
<gene>
    <name evidence="1" type="ORF">L9F63_007709</name>
</gene>
<comment type="caution">
    <text evidence="1">The sequence shown here is derived from an EMBL/GenBank/DDBJ whole genome shotgun (WGS) entry which is preliminary data.</text>
</comment>
<proteinExistence type="predicted"/>
<feature type="non-terminal residue" evidence="1">
    <location>
        <position position="164"/>
    </location>
</feature>
<organism evidence="1 2">
    <name type="scientific">Diploptera punctata</name>
    <name type="common">Pacific beetle cockroach</name>
    <dbReference type="NCBI Taxonomy" id="6984"/>
    <lineage>
        <taxon>Eukaryota</taxon>
        <taxon>Metazoa</taxon>
        <taxon>Ecdysozoa</taxon>
        <taxon>Arthropoda</taxon>
        <taxon>Hexapoda</taxon>
        <taxon>Insecta</taxon>
        <taxon>Pterygota</taxon>
        <taxon>Neoptera</taxon>
        <taxon>Polyneoptera</taxon>
        <taxon>Dictyoptera</taxon>
        <taxon>Blattodea</taxon>
        <taxon>Blaberoidea</taxon>
        <taxon>Blaberidae</taxon>
        <taxon>Diplopterinae</taxon>
        <taxon>Diploptera</taxon>
    </lineage>
</organism>
<dbReference type="AlphaFoldDB" id="A0AAD7Z7X0"/>
<dbReference type="EMBL" id="JASPKZ010010239">
    <property type="protein sequence ID" value="KAJ9575123.1"/>
    <property type="molecule type" value="Genomic_DNA"/>
</dbReference>
<keyword evidence="2" id="KW-1185">Reference proteome</keyword>